<evidence type="ECO:0000313" key="1">
    <source>
        <dbReference type="EnsemblPlants" id="OPUNC11G09260.1"/>
    </source>
</evidence>
<dbReference type="Gramene" id="OPUNC11G09260.1">
    <property type="protein sequence ID" value="OPUNC11G09260.1"/>
    <property type="gene ID" value="OPUNC11G09260"/>
</dbReference>
<evidence type="ECO:0000313" key="2">
    <source>
        <dbReference type="Proteomes" id="UP000026962"/>
    </source>
</evidence>
<dbReference type="HOGENOM" id="CLU_191770_0_0_1"/>
<dbReference type="EnsemblPlants" id="OPUNC11G09260.1">
    <property type="protein sequence ID" value="OPUNC11G09260.1"/>
    <property type="gene ID" value="OPUNC11G09260"/>
</dbReference>
<protein>
    <submittedName>
        <fullName evidence="1">Uncharacterized protein</fullName>
    </submittedName>
</protein>
<reference evidence="1" key="1">
    <citation type="submission" date="2015-04" db="UniProtKB">
        <authorList>
            <consortium name="EnsemblPlants"/>
        </authorList>
    </citation>
    <scope>IDENTIFICATION</scope>
</reference>
<sequence length="105" mass="11928">MDDVRTITITSPEFSPEDAAKIPRRLRGNTFRGAHQLTRHLRLYGPPKFEGDEYEGVSSDDDGSEDILEREIGHITSICTLTHLRCGDNNLARLKLYEKGHMFPT</sequence>
<name>A0A0E0MER7_ORYPU</name>
<dbReference type="AlphaFoldDB" id="A0A0E0MER7"/>
<dbReference type="Proteomes" id="UP000026962">
    <property type="component" value="Chromosome 11"/>
</dbReference>
<organism evidence="1">
    <name type="scientific">Oryza punctata</name>
    <name type="common">Red rice</name>
    <dbReference type="NCBI Taxonomy" id="4537"/>
    <lineage>
        <taxon>Eukaryota</taxon>
        <taxon>Viridiplantae</taxon>
        <taxon>Streptophyta</taxon>
        <taxon>Embryophyta</taxon>
        <taxon>Tracheophyta</taxon>
        <taxon>Spermatophyta</taxon>
        <taxon>Magnoliopsida</taxon>
        <taxon>Liliopsida</taxon>
        <taxon>Poales</taxon>
        <taxon>Poaceae</taxon>
        <taxon>BOP clade</taxon>
        <taxon>Oryzoideae</taxon>
        <taxon>Oryzeae</taxon>
        <taxon>Oryzinae</taxon>
        <taxon>Oryza</taxon>
    </lineage>
</organism>
<proteinExistence type="predicted"/>
<reference evidence="1" key="2">
    <citation type="submission" date="2018-05" db="EMBL/GenBank/DDBJ databases">
        <title>OpunRS2 (Oryza punctata Reference Sequence Version 2).</title>
        <authorList>
            <person name="Zhang J."/>
            <person name="Kudrna D."/>
            <person name="Lee S."/>
            <person name="Talag J."/>
            <person name="Welchert J."/>
            <person name="Wing R.A."/>
        </authorList>
    </citation>
    <scope>NUCLEOTIDE SEQUENCE [LARGE SCALE GENOMIC DNA]</scope>
</reference>
<accession>A0A0E0MER7</accession>
<keyword evidence="2" id="KW-1185">Reference proteome</keyword>